<dbReference type="EMBL" id="MK482688">
    <property type="protein sequence ID" value="QBQ76409.1"/>
    <property type="molecule type" value="Genomic_DNA"/>
</dbReference>
<protein>
    <submittedName>
        <fullName evidence="2">Uncharacterized protein</fullName>
    </submittedName>
</protein>
<feature type="region of interest" description="Disordered" evidence="1">
    <location>
        <begin position="1"/>
        <end position="29"/>
    </location>
</feature>
<evidence type="ECO:0000313" key="2">
    <source>
        <dbReference type="EMBL" id="QBQ76409.1"/>
    </source>
</evidence>
<evidence type="ECO:0000256" key="1">
    <source>
        <dbReference type="SAM" id="MobiDB-lite"/>
    </source>
</evidence>
<dbReference type="Proteomes" id="UP000309349">
    <property type="component" value="Segment"/>
</dbReference>
<organism evidence="2 3">
    <name type="scientific">Escherichia phage vB_EcoM_LMP25</name>
    <dbReference type="NCBI Taxonomy" id="2491663"/>
    <lineage>
        <taxon>Viruses</taxon>
        <taxon>Duplodnaviria</taxon>
        <taxon>Heunggongvirae</taxon>
        <taxon>Uroviricota</taxon>
        <taxon>Caudoviricetes</taxon>
        <taxon>Andersonviridae</taxon>
        <taxon>Ounavirinae</taxon>
        <taxon>Felixounavirus</taxon>
        <taxon>Felixounavirus LMP25</taxon>
    </lineage>
</organism>
<sequence length="29" mass="3076">MSTGTLIWSPLKDLNPRPLAPKASAAKPN</sequence>
<name>A0A482MS78_9CAUD</name>
<proteinExistence type="predicted"/>
<keyword evidence="3" id="KW-1185">Reference proteome</keyword>
<accession>A0A482MS78</accession>
<evidence type="ECO:0000313" key="3">
    <source>
        <dbReference type="Proteomes" id="UP000309349"/>
    </source>
</evidence>
<dbReference type="AntiFam" id="ANF00011">
    <property type="entry name" value="tRNA translation"/>
</dbReference>
<reference evidence="2 3" key="1">
    <citation type="submission" date="2019-02" db="EMBL/GenBank/DDBJ databases">
        <title>Draft Escherichia bacteriophage genome sequences from raw wastewater.</title>
        <authorList>
            <person name="Keely S.P."/>
            <person name="Herrmann M.P."/>
            <person name="Korajkic A."/>
            <person name="Brinkman N.E."/>
            <person name="McMinn B.R."/>
            <person name="Fout G.S."/>
            <person name="Villegas E.N."/>
        </authorList>
    </citation>
    <scope>NUCLEOTIDE SEQUENCE [LARGE SCALE GENOMIC DNA]</scope>
</reference>